<gene>
    <name evidence="1" type="ORF">B296_00056478</name>
</gene>
<name>A0A426XF53_ENSVE</name>
<dbReference type="EMBL" id="AMZH03021524">
    <property type="protein sequence ID" value="RRT38118.1"/>
    <property type="molecule type" value="Genomic_DNA"/>
</dbReference>
<sequence length="168" mass="18376">MRGYVGPYTLGRSLRRELQKRCQAVARAGDRNEPQGDEAGVCGIGFVPWALPVACCGSSGSPVRREQQMLGQGGVSTRSMRDLYCVWAQSWDKSFLTQEMADLPELSGEGSLEAWWASLTPKSQVWANGADVQLFYQGLLCPPLAKEIYTSPSEALLDNATKNLVMIS</sequence>
<dbReference type="Proteomes" id="UP000287651">
    <property type="component" value="Unassembled WGS sequence"/>
</dbReference>
<proteinExistence type="predicted"/>
<protein>
    <submittedName>
        <fullName evidence="1">Uncharacterized protein</fullName>
    </submittedName>
</protein>
<evidence type="ECO:0000313" key="1">
    <source>
        <dbReference type="EMBL" id="RRT38118.1"/>
    </source>
</evidence>
<evidence type="ECO:0000313" key="2">
    <source>
        <dbReference type="Proteomes" id="UP000287651"/>
    </source>
</evidence>
<dbReference type="AlphaFoldDB" id="A0A426XF53"/>
<organism evidence="1 2">
    <name type="scientific">Ensete ventricosum</name>
    <name type="common">Abyssinian banana</name>
    <name type="synonym">Musa ensete</name>
    <dbReference type="NCBI Taxonomy" id="4639"/>
    <lineage>
        <taxon>Eukaryota</taxon>
        <taxon>Viridiplantae</taxon>
        <taxon>Streptophyta</taxon>
        <taxon>Embryophyta</taxon>
        <taxon>Tracheophyta</taxon>
        <taxon>Spermatophyta</taxon>
        <taxon>Magnoliopsida</taxon>
        <taxon>Liliopsida</taxon>
        <taxon>Zingiberales</taxon>
        <taxon>Musaceae</taxon>
        <taxon>Ensete</taxon>
    </lineage>
</organism>
<accession>A0A426XF53</accession>
<comment type="caution">
    <text evidence="1">The sequence shown here is derived from an EMBL/GenBank/DDBJ whole genome shotgun (WGS) entry which is preliminary data.</text>
</comment>
<reference evidence="1 2" key="1">
    <citation type="journal article" date="2014" name="Agronomy (Basel)">
        <title>A Draft Genome Sequence for Ensete ventricosum, the Drought-Tolerant Tree Against Hunger.</title>
        <authorList>
            <person name="Harrison J."/>
            <person name="Moore K.A."/>
            <person name="Paszkiewicz K."/>
            <person name="Jones T."/>
            <person name="Grant M."/>
            <person name="Ambacheew D."/>
            <person name="Muzemil S."/>
            <person name="Studholme D.J."/>
        </authorList>
    </citation>
    <scope>NUCLEOTIDE SEQUENCE [LARGE SCALE GENOMIC DNA]</scope>
</reference>